<dbReference type="Proteomes" id="UP001066276">
    <property type="component" value="Chromosome 4_1"/>
</dbReference>
<proteinExistence type="predicted"/>
<evidence type="ECO:0000313" key="2">
    <source>
        <dbReference type="Proteomes" id="UP001066276"/>
    </source>
</evidence>
<name>A0AAV7SYS1_PLEWA</name>
<keyword evidence="2" id="KW-1185">Reference proteome</keyword>
<protein>
    <submittedName>
        <fullName evidence="1">Uncharacterized protein</fullName>
    </submittedName>
</protein>
<dbReference type="EMBL" id="JANPWB010000007">
    <property type="protein sequence ID" value="KAJ1169265.1"/>
    <property type="molecule type" value="Genomic_DNA"/>
</dbReference>
<evidence type="ECO:0000313" key="1">
    <source>
        <dbReference type="EMBL" id="KAJ1169265.1"/>
    </source>
</evidence>
<organism evidence="1 2">
    <name type="scientific">Pleurodeles waltl</name>
    <name type="common">Iberian ribbed newt</name>
    <dbReference type="NCBI Taxonomy" id="8319"/>
    <lineage>
        <taxon>Eukaryota</taxon>
        <taxon>Metazoa</taxon>
        <taxon>Chordata</taxon>
        <taxon>Craniata</taxon>
        <taxon>Vertebrata</taxon>
        <taxon>Euteleostomi</taxon>
        <taxon>Amphibia</taxon>
        <taxon>Batrachia</taxon>
        <taxon>Caudata</taxon>
        <taxon>Salamandroidea</taxon>
        <taxon>Salamandridae</taxon>
        <taxon>Pleurodelinae</taxon>
        <taxon>Pleurodeles</taxon>
    </lineage>
</organism>
<comment type="caution">
    <text evidence="1">The sequence shown here is derived from an EMBL/GenBank/DDBJ whole genome shotgun (WGS) entry which is preliminary data.</text>
</comment>
<accession>A0AAV7SYS1</accession>
<sequence length="114" mass="13527">MQYFDKLKYIVELLLKQTDMQIRHKGLLVRRRLTTDCGYARARRHHAAQRKEALLDVRSLARRRLSFFLFREAPALVLFHYEKRPEISTVCILDAPKKQVAEVDPSRLRVFSSE</sequence>
<gene>
    <name evidence="1" type="ORF">NDU88_001171</name>
</gene>
<reference evidence="1" key="1">
    <citation type="journal article" date="2022" name="bioRxiv">
        <title>Sequencing and chromosome-scale assembly of the giantPleurodeles waltlgenome.</title>
        <authorList>
            <person name="Brown T."/>
            <person name="Elewa A."/>
            <person name="Iarovenko S."/>
            <person name="Subramanian E."/>
            <person name="Araus A.J."/>
            <person name="Petzold A."/>
            <person name="Susuki M."/>
            <person name="Suzuki K.-i.T."/>
            <person name="Hayashi T."/>
            <person name="Toyoda A."/>
            <person name="Oliveira C."/>
            <person name="Osipova E."/>
            <person name="Leigh N.D."/>
            <person name="Simon A."/>
            <person name="Yun M.H."/>
        </authorList>
    </citation>
    <scope>NUCLEOTIDE SEQUENCE</scope>
    <source>
        <strain evidence="1">20211129_DDA</strain>
        <tissue evidence="1">Liver</tissue>
    </source>
</reference>
<dbReference type="AlphaFoldDB" id="A0AAV7SYS1"/>